<dbReference type="PANTHER" id="PTHR45436">
    <property type="entry name" value="SENSOR HISTIDINE KINASE YKOH"/>
    <property type="match status" value="1"/>
</dbReference>
<dbReference type="GO" id="GO:0005524">
    <property type="term" value="F:ATP binding"/>
    <property type="evidence" value="ECO:0007669"/>
    <property type="project" value="UniProtKB-KW"/>
</dbReference>
<accession>A0ABW4S381</accession>
<dbReference type="InterPro" id="IPR013727">
    <property type="entry name" value="2CSK_N"/>
</dbReference>
<keyword evidence="11" id="KW-0902">Two-component regulatory system</keyword>
<evidence type="ECO:0000256" key="4">
    <source>
        <dbReference type="ARBA" id="ARBA00022553"/>
    </source>
</evidence>
<dbReference type="InterPro" id="IPR003661">
    <property type="entry name" value="HisK_dim/P_dom"/>
</dbReference>
<evidence type="ECO:0000259" key="15">
    <source>
        <dbReference type="PROSITE" id="PS50885"/>
    </source>
</evidence>
<proteinExistence type="predicted"/>
<dbReference type="PROSITE" id="PS50109">
    <property type="entry name" value="HIS_KIN"/>
    <property type="match status" value="1"/>
</dbReference>
<dbReference type="SMART" id="SM00387">
    <property type="entry name" value="HATPase_c"/>
    <property type="match status" value="1"/>
</dbReference>
<dbReference type="SUPFAM" id="SSF47384">
    <property type="entry name" value="Homodimeric domain of signal transducing histidine kinase"/>
    <property type="match status" value="1"/>
</dbReference>
<evidence type="ECO:0000256" key="12">
    <source>
        <dbReference type="ARBA" id="ARBA00023136"/>
    </source>
</evidence>
<comment type="subcellular location">
    <subcellularLocation>
        <location evidence="2">Membrane</location>
        <topology evidence="2">Multi-pass membrane protein</topology>
    </subcellularLocation>
</comment>
<keyword evidence="7" id="KW-0547">Nucleotide-binding</keyword>
<name>A0ABW4S381_9RHOB</name>
<evidence type="ECO:0000313" key="17">
    <source>
        <dbReference type="Proteomes" id="UP001597353"/>
    </source>
</evidence>
<dbReference type="InterPro" id="IPR036097">
    <property type="entry name" value="HisK_dim/P_sf"/>
</dbReference>
<protein>
    <recommendedName>
        <fullName evidence="3">histidine kinase</fullName>
        <ecNumber evidence="3">2.7.13.3</ecNumber>
    </recommendedName>
</protein>
<dbReference type="InterPro" id="IPR004358">
    <property type="entry name" value="Sig_transdc_His_kin-like_C"/>
</dbReference>
<sequence length="421" mass="45708">MFAAIWIQTSTRSEVERVLDARLYEAAHMVSSLLSDRRIEVAQAGTGLDTIPLQSAPGYSRQLSCQIWALDGSIVGQSSGAPQGRLTEMEAEGYSQSDVNGEPWRVYSMVNEALGVRIMVGDSLAVRDRLIWDVLEGLLLPGALILPVLAIILWFSVARGMAPIERLAADLRRRAPDDLSAIPDVASPPEIRSVLQALNALFSKVAAARDVERDFTTYAAHELKTPLAGLRTQAQIMRMSDDPAVRANALNALERSVDRTDRMVRQLLELSIVEQSDLVLEDVDLKKLIAETVVDLKPMASTKLVSLTADTSTNVVMVKTNSFLLQTALRNVIENAIHASPIKAEVRIMLDGTAISVVDDGPGMDGEYLSQMKTRFKRGREGSPGGSGLGLSIVASAMERLGGQFSFKRAESGGQIVQLLL</sequence>
<keyword evidence="8" id="KW-0418">Kinase</keyword>
<feature type="domain" description="HAMP" evidence="15">
    <location>
        <begin position="158"/>
        <end position="210"/>
    </location>
</feature>
<keyword evidence="12 13" id="KW-0472">Membrane</keyword>
<dbReference type="SUPFAM" id="SSF55874">
    <property type="entry name" value="ATPase domain of HSP90 chaperone/DNA topoisomerase II/histidine kinase"/>
    <property type="match status" value="1"/>
</dbReference>
<keyword evidence="4" id="KW-0597">Phosphoprotein</keyword>
<dbReference type="Pfam" id="PF00512">
    <property type="entry name" value="HisKA"/>
    <property type="match status" value="1"/>
</dbReference>
<evidence type="ECO:0000256" key="3">
    <source>
        <dbReference type="ARBA" id="ARBA00012438"/>
    </source>
</evidence>
<dbReference type="InterPro" id="IPR003660">
    <property type="entry name" value="HAMP_dom"/>
</dbReference>
<evidence type="ECO:0000256" key="5">
    <source>
        <dbReference type="ARBA" id="ARBA00022679"/>
    </source>
</evidence>
<gene>
    <name evidence="16" type="ORF">ACFSGJ_06605</name>
</gene>
<evidence type="ECO:0000256" key="6">
    <source>
        <dbReference type="ARBA" id="ARBA00022692"/>
    </source>
</evidence>
<dbReference type="RefSeq" id="WP_390260204.1">
    <property type="nucleotide sequence ID" value="NZ_JBHUGH010000005.1"/>
</dbReference>
<evidence type="ECO:0000256" key="10">
    <source>
        <dbReference type="ARBA" id="ARBA00022989"/>
    </source>
</evidence>
<keyword evidence="17" id="KW-1185">Reference proteome</keyword>
<evidence type="ECO:0000256" key="2">
    <source>
        <dbReference type="ARBA" id="ARBA00004141"/>
    </source>
</evidence>
<comment type="caution">
    <text evidence="16">The sequence shown here is derived from an EMBL/GenBank/DDBJ whole genome shotgun (WGS) entry which is preliminary data.</text>
</comment>
<feature type="transmembrane region" description="Helical" evidence="13">
    <location>
        <begin position="137"/>
        <end position="157"/>
    </location>
</feature>
<dbReference type="PRINTS" id="PR00344">
    <property type="entry name" value="BCTRLSENSOR"/>
</dbReference>
<evidence type="ECO:0000259" key="14">
    <source>
        <dbReference type="PROSITE" id="PS50109"/>
    </source>
</evidence>
<evidence type="ECO:0000256" key="1">
    <source>
        <dbReference type="ARBA" id="ARBA00000085"/>
    </source>
</evidence>
<keyword evidence="9 16" id="KW-0067">ATP-binding</keyword>
<evidence type="ECO:0000256" key="9">
    <source>
        <dbReference type="ARBA" id="ARBA00022840"/>
    </source>
</evidence>
<dbReference type="EC" id="2.7.13.3" evidence="3"/>
<organism evidence="16 17">
    <name type="scientific">Halodurantibacterium flavum</name>
    <dbReference type="NCBI Taxonomy" id="1382802"/>
    <lineage>
        <taxon>Bacteria</taxon>
        <taxon>Pseudomonadati</taxon>
        <taxon>Pseudomonadota</taxon>
        <taxon>Alphaproteobacteria</taxon>
        <taxon>Rhodobacterales</taxon>
        <taxon>Paracoccaceae</taxon>
        <taxon>Halodurantibacterium</taxon>
    </lineage>
</organism>
<dbReference type="SMART" id="SM00388">
    <property type="entry name" value="HisKA"/>
    <property type="match status" value="1"/>
</dbReference>
<reference evidence="17" key="1">
    <citation type="journal article" date="2019" name="Int. J. Syst. Evol. Microbiol.">
        <title>The Global Catalogue of Microorganisms (GCM) 10K type strain sequencing project: providing services to taxonomists for standard genome sequencing and annotation.</title>
        <authorList>
            <consortium name="The Broad Institute Genomics Platform"/>
            <consortium name="The Broad Institute Genome Sequencing Center for Infectious Disease"/>
            <person name="Wu L."/>
            <person name="Ma J."/>
        </authorList>
    </citation>
    <scope>NUCLEOTIDE SEQUENCE [LARGE SCALE GENOMIC DNA]</scope>
    <source>
        <strain evidence="17">CGMCC 4.7242</strain>
    </source>
</reference>
<dbReference type="CDD" id="cd00082">
    <property type="entry name" value="HisKA"/>
    <property type="match status" value="1"/>
</dbReference>
<evidence type="ECO:0000256" key="13">
    <source>
        <dbReference type="SAM" id="Phobius"/>
    </source>
</evidence>
<dbReference type="PANTHER" id="PTHR45436:SF14">
    <property type="entry name" value="SENSOR PROTEIN QSEC"/>
    <property type="match status" value="1"/>
</dbReference>
<dbReference type="InterPro" id="IPR003594">
    <property type="entry name" value="HATPase_dom"/>
</dbReference>
<dbReference type="Pfam" id="PF08521">
    <property type="entry name" value="2CSK_N"/>
    <property type="match status" value="1"/>
</dbReference>
<dbReference type="Pfam" id="PF02518">
    <property type="entry name" value="HATPase_c"/>
    <property type="match status" value="1"/>
</dbReference>
<dbReference type="PROSITE" id="PS50885">
    <property type="entry name" value="HAMP"/>
    <property type="match status" value="1"/>
</dbReference>
<dbReference type="Proteomes" id="UP001597353">
    <property type="component" value="Unassembled WGS sequence"/>
</dbReference>
<dbReference type="InterPro" id="IPR050428">
    <property type="entry name" value="TCS_sensor_his_kinase"/>
</dbReference>
<dbReference type="InterPro" id="IPR005467">
    <property type="entry name" value="His_kinase_dom"/>
</dbReference>
<comment type="catalytic activity">
    <reaction evidence="1">
        <text>ATP + protein L-histidine = ADP + protein N-phospho-L-histidine.</text>
        <dbReference type="EC" id="2.7.13.3"/>
    </reaction>
</comment>
<dbReference type="InterPro" id="IPR036890">
    <property type="entry name" value="HATPase_C_sf"/>
</dbReference>
<dbReference type="EMBL" id="JBHUGH010000005">
    <property type="protein sequence ID" value="MFD1911885.1"/>
    <property type="molecule type" value="Genomic_DNA"/>
</dbReference>
<keyword evidence="10 13" id="KW-1133">Transmembrane helix</keyword>
<evidence type="ECO:0000256" key="8">
    <source>
        <dbReference type="ARBA" id="ARBA00022777"/>
    </source>
</evidence>
<dbReference type="Gene3D" id="1.10.287.130">
    <property type="match status" value="1"/>
</dbReference>
<evidence type="ECO:0000256" key="11">
    <source>
        <dbReference type="ARBA" id="ARBA00023012"/>
    </source>
</evidence>
<feature type="domain" description="Histidine kinase" evidence="14">
    <location>
        <begin position="218"/>
        <end position="421"/>
    </location>
</feature>
<dbReference type="Gene3D" id="3.30.565.10">
    <property type="entry name" value="Histidine kinase-like ATPase, C-terminal domain"/>
    <property type="match status" value="1"/>
</dbReference>
<keyword evidence="5" id="KW-0808">Transferase</keyword>
<evidence type="ECO:0000313" key="16">
    <source>
        <dbReference type="EMBL" id="MFD1911885.1"/>
    </source>
</evidence>
<evidence type="ECO:0000256" key="7">
    <source>
        <dbReference type="ARBA" id="ARBA00022741"/>
    </source>
</evidence>
<keyword evidence="6 13" id="KW-0812">Transmembrane</keyword>